<feature type="compositionally biased region" description="Basic and acidic residues" evidence="1">
    <location>
        <begin position="457"/>
        <end position="467"/>
    </location>
</feature>
<reference evidence="3 4" key="1">
    <citation type="submission" date="2024-02" db="EMBL/GenBank/DDBJ databases">
        <title>High-quality chromosome-scale genome assembly of Pensacola bahiagrass (Paspalum notatum Flugge var. saurae).</title>
        <authorList>
            <person name="Vega J.M."/>
            <person name="Podio M."/>
            <person name="Orjuela J."/>
            <person name="Siena L.A."/>
            <person name="Pessino S.C."/>
            <person name="Combes M.C."/>
            <person name="Mariac C."/>
            <person name="Albertini E."/>
            <person name="Pupilli F."/>
            <person name="Ortiz J.P.A."/>
            <person name="Leblanc O."/>
        </authorList>
    </citation>
    <scope>NUCLEOTIDE SEQUENCE [LARGE SCALE GENOMIC DNA]</scope>
    <source>
        <strain evidence="3">R1</strain>
        <tissue evidence="3">Leaf</tissue>
    </source>
</reference>
<dbReference type="EMBL" id="CP144746">
    <property type="protein sequence ID" value="WVZ55357.1"/>
    <property type="molecule type" value="Genomic_DNA"/>
</dbReference>
<keyword evidence="2" id="KW-0812">Transmembrane</keyword>
<evidence type="ECO:0000256" key="1">
    <source>
        <dbReference type="SAM" id="MobiDB-lite"/>
    </source>
</evidence>
<evidence type="ECO:0000256" key="2">
    <source>
        <dbReference type="SAM" id="Phobius"/>
    </source>
</evidence>
<feature type="region of interest" description="Disordered" evidence="1">
    <location>
        <begin position="415"/>
        <end position="467"/>
    </location>
</feature>
<name>A0AAQ3PYT0_PASNO</name>
<gene>
    <name evidence="3" type="ORF">U9M48_006029</name>
</gene>
<evidence type="ECO:0000313" key="3">
    <source>
        <dbReference type="EMBL" id="WVZ55357.1"/>
    </source>
</evidence>
<protein>
    <submittedName>
        <fullName evidence="3">Uncharacterized protein</fullName>
    </submittedName>
</protein>
<sequence length="625" mass="67098">MHTREEFLGAGGRDDDGLVVVLLDLLVVLLGVVVGGLQVVLVLLLLAAVLGVGVVGRRALQGLDVLPGFAAGDFMPPPADVLAGLEHAAGARVGDEAVGVGQVRQVGDGEVVAGQVLGLLQALLMSSSFSRSFFLCSNSFIISSSFCAPAAWPCPCPWPADVGCDPANDAARLVDDALAGATATSLAPPKLLPLPLSFCLLGSVGGRNARLYTISALGASKLCASVCSHCSMDARSSAPVPIRSGLPCFAYLWEMWRRMPLDSAAATSSIPFHSNSNQAKQYNIGDVVILEGERLAVRLQLEVLGHALGPAASTRTSWNSTSFSKRHISTRATSAEVGDPNTFTLAIAAAVESSVLAVEHTTELNYYKGAMQAVFVRGRRLDCFGVRAYILAKVNALLRGRTYTRRDETRRTCIDSHIDHGVKPEPDELKKKPPPTRNVYTRRARRMHAEGTPPPRPRADRPADDHIGHHSKEPGCSLCIFTTCFHESRPAIFSYHLATCFLAVKSLRPLSEELTMWERSARVNSSPARYSCLDSISSYTPSMFCSFFSFSAMRASSGCTSLRCGANASWNTSSELGASKLWDSACSHCSMDARSSDPVPYSFLLPSSGKLVHRYRQMALESAVY</sequence>
<keyword evidence="2" id="KW-0472">Membrane</keyword>
<organism evidence="3 4">
    <name type="scientific">Paspalum notatum var. saurae</name>
    <dbReference type="NCBI Taxonomy" id="547442"/>
    <lineage>
        <taxon>Eukaryota</taxon>
        <taxon>Viridiplantae</taxon>
        <taxon>Streptophyta</taxon>
        <taxon>Embryophyta</taxon>
        <taxon>Tracheophyta</taxon>
        <taxon>Spermatophyta</taxon>
        <taxon>Magnoliopsida</taxon>
        <taxon>Liliopsida</taxon>
        <taxon>Poales</taxon>
        <taxon>Poaceae</taxon>
        <taxon>PACMAD clade</taxon>
        <taxon>Panicoideae</taxon>
        <taxon>Andropogonodae</taxon>
        <taxon>Paspaleae</taxon>
        <taxon>Paspalinae</taxon>
        <taxon>Paspalum</taxon>
    </lineage>
</organism>
<proteinExistence type="predicted"/>
<feature type="compositionally biased region" description="Basic and acidic residues" evidence="1">
    <location>
        <begin position="415"/>
        <end position="431"/>
    </location>
</feature>
<dbReference type="Proteomes" id="UP001341281">
    <property type="component" value="Chromosome 02"/>
</dbReference>
<evidence type="ECO:0000313" key="4">
    <source>
        <dbReference type="Proteomes" id="UP001341281"/>
    </source>
</evidence>
<dbReference type="AlphaFoldDB" id="A0AAQ3PYT0"/>
<feature type="transmembrane region" description="Helical" evidence="2">
    <location>
        <begin position="20"/>
        <end position="53"/>
    </location>
</feature>
<accession>A0AAQ3PYT0</accession>
<keyword evidence="4" id="KW-1185">Reference proteome</keyword>
<keyword evidence="2" id="KW-1133">Transmembrane helix</keyword>